<comment type="caution">
    <text evidence="1">The sequence shown here is derived from an EMBL/GenBank/DDBJ whole genome shotgun (WGS) entry which is preliminary data.</text>
</comment>
<accession>A0A8X6MGR2</accession>
<keyword evidence="2" id="KW-1185">Reference proteome</keyword>
<organism evidence="1 2">
    <name type="scientific">Trichonephila inaurata madagascariensis</name>
    <dbReference type="NCBI Taxonomy" id="2747483"/>
    <lineage>
        <taxon>Eukaryota</taxon>
        <taxon>Metazoa</taxon>
        <taxon>Ecdysozoa</taxon>
        <taxon>Arthropoda</taxon>
        <taxon>Chelicerata</taxon>
        <taxon>Arachnida</taxon>
        <taxon>Araneae</taxon>
        <taxon>Araneomorphae</taxon>
        <taxon>Entelegynae</taxon>
        <taxon>Araneoidea</taxon>
        <taxon>Nephilidae</taxon>
        <taxon>Trichonephila</taxon>
        <taxon>Trichonephila inaurata</taxon>
    </lineage>
</organism>
<name>A0A8X6MGR2_9ARAC</name>
<evidence type="ECO:0000313" key="1">
    <source>
        <dbReference type="EMBL" id="GFS51684.1"/>
    </source>
</evidence>
<proteinExistence type="predicted"/>
<reference evidence="1" key="1">
    <citation type="submission" date="2020-08" db="EMBL/GenBank/DDBJ databases">
        <title>Multicomponent nature underlies the extraordinary mechanical properties of spider dragline silk.</title>
        <authorList>
            <person name="Kono N."/>
            <person name="Nakamura H."/>
            <person name="Mori M."/>
            <person name="Yoshida Y."/>
            <person name="Ohtoshi R."/>
            <person name="Malay A.D."/>
            <person name="Moran D.A.P."/>
            <person name="Tomita M."/>
            <person name="Numata K."/>
            <person name="Arakawa K."/>
        </authorList>
    </citation>
    <scope>NUCLEOTIDE SEQUENCE</scope>
</reference>
<protein>
    <submittedName>
        <fullName evidence="1">Uncharacterized protein</fullName>
    </submittedName>
</protein>
<evidence type="ECO:0000313" key="2">
    <source>
        <dbReference type="Proteomes" id="UP000886998"/>
    </source>
</evidence>
<dbReference type="EMBL" id="BMAV01026575">
    <property type="protein sequence ID" value="GFS51684.1"/>
    <property type="molecule type" value="Genomic_DNA"/>
</dbReference>
<dbReference type="Proteomes" id="UP000886998">
    <property type="component" value="Unassembled WGS sequence"/>
</dbReference>
<gene>
    <name evidence="1" type="ORF">TNIN_292191</name>
</gene>
<sequence length="90" mass="10200">MDISPVPSRPNTPTIEETPCLKLERKRVMIKSFTSARCRYKLILDSLEKDHSHYIEAVRQDSKGTPGDHMITLENVVNDFGSIPRCTNIG</sequence>
<dbReference type="AlphaFoldDB" id="A0A8X6MGR2"/>